<name>A0A2M9YPD3_9LEPT</name>
<dbReference type="Proteomes" id="UP000232149">
    <property type="component" value="Unassembled WGS sequence"/>
</dbReference>
<accession>A0A2M9YPD3</accession>
<reference evidence="3 4" key="1">
    <citation type="submission" date="2017-07" db="EMBL/GenBank/DDBJ databases">
        <title>Leptospira spp. isolated from tropical soils.</title>
        <authorList>
            <person name="Thibeaux R."/>
            <person name="Iraola G."/>
            <person name="Ferres I."/>
            <person name="Bierque E."/>
            <person name="Girault D."/>
            <person name="Soupe-Gilbert M.-E."/>
            <person name="Picardeau M."/>
            <person name="Goarant C."/>
        </authorList>
    </citation>
    <scope>NUCLEOTIDE SEQUENCE [LARGE SCALE GENOMIC DNA]</scope>
    <source>
        <strain evidence="1 4">FH2-B-C1</strain>
        <strain evidence="2 3">FH2-B-D1</strain>
    </source>
</reference>
<dbReference type="EMBL" id="NPDV01000007">
    <property type="protein sequence ID" value="PJZ53404.1"/>
    <property type="molecule type" value="Genomic_DNA"/>
</dbReference>
<dbReference type="AlphaFoldDB" id="A0A2M9YPD3"/>
<evidence type="ECO:0000313" key="2">
    <source>
        <dbReference type="EMBL" id="PJZ61848.1"/>
    </source>
</evidence>
<organism evidence="1 4">
    <name type="scientific">Leptospira adleri</name>
    <dbReference type="NCBI Taxonomy" id="2023186"/>
    <lineage>
        <taxon>Bacteria</taxon>
        <taxon>Pseudomonadati</taxon>
        <taxon>Spirochaetota</taxon>
        <taxon>Spirochaetia</taxon>
        <taxon>Leptospirales</taxon>
        <taxon>Leptospiraceae</taxon>
        <taxon>Leptospira</taxon>
    </lineage>
</organism>
<evidence type="ECO:0000313" key="1">
    <source>
        <dbReference type="EMBL" id="PJZ53404.1"/>
    </source>
</evidence>
<dbReference type="EMBL" id="NPDU01000025">
    <property type="protein sequence ID" value="PJZ61848.1"/>
    <property type="molecule type" value="Genomic_DNA"/>
</dbReference>
<dbReference type="Proteomes" id="UP000232188">
    <property type="component" value="Unassembled WGS sequence"/>
</dbReference>
<comment type="caution">
    <text evidence="1">The sequence shown here is derived from an EMBL/GenBank/DDBJ whole genome shotgun (WGS) entry which is preliminary data.</text>
</comment>
<sequence>MGKTASKITREFVLRGALAGKSMQPFSENLFTEFKVRFRLSGPSGLVKLFVEFLVNERVVV</sequence>
<keyword evidence="3" id="KW-1185">Reference proteome</keyword>
<gene>
    <name evidence="2" type="ORF">CH376_11420</name>
    <name evidence="1" type="ORF">CH380_09405</name>
</gene>
<proteinExistence type="predicted"/>
<protein>
    <submittedName>
        <fullName evidence="1">Uncharacterized protein</fullName>
    </submittedName>
</protein>
<evidence type="ECO:0000313" key="4">
    <source>
        <dbReference type="Proteomes" id="UP000232188"/>
    </source>
</evidence>
<evidence type="ECO:0000313" key="3">
    <source>
        <dbReference type="Proteomes" id="UP000232149"/>
    </source>
</evidence>